<comment type="catalytic activity">
    <reaction evidence="1 9">
        <text>4-amino-5-aminomethyl-2-methylpyrimidine + H2O = 4-amino-5-hydroxymethyl-2-methylpyrimidine + NH4(+)</text>
        <dbReference type="Rhea" id="RHEA:31799"/>
        <dbReference type="ChEBI" id="CHEBI:15377"/>
        <dbReference type="ChEBI" id="CHEBI:16892"/>
        <dbReference type="ChEBI" id="CHEBI:28938"/>
        <dbReference type="ChEBI" id="CHEBI:63416"/>
        <dbReference type="EC" id="3.5.99.2"/>
    </reaction>
</comment>
<gene>
    <name evidence="11" type="ORF">HMPREF3186_00568</name>
</gene>
<evidence type="ECO:0000313" key="12">
    <source>
        <dbReference type="Proteomes" id="UP000070355"/>
    </source>
</evidence>
<comment type="function">
    <text evidence="9">Catalyzes an amino-pyrimidine hydrolysis reaction at the C5' of the pyrimidine moiety of thiamine compounds, a reaction that is part of a thiamine salvage pathway.</text>
</comment>
<dbReference type="SUPFAM" id="SSF48613">
    <property type="entry name" value="Heme oxygenase-like"/>
    <property type="match status" value="1"/>
</dbReference>
<dbReference type="Pfam" id="PF03070">
    <property type="entry name" value="TENA_THI-4"/>
    <property type="match status" value="1"/>
</dbReference>
<dbReference type="Gene3D" id="1.20.910.10">
    <property type="entry name" value="Heme oxygenase-like"/>
    <property type="match status" value="1"/>
</dbReference>
<comment type="similarity">
    <text evidence="3 9">Belongs to the TenA family.</text>
</comment>
<evidence type="ECO:0000256" key="1">
    <source>
        <dbReference type="ARBA" id="ARBA00001881"/>
    </source>
</evidence>
<reference evidence="12" key="1">
    <citation type="submission" date="2016-01" db="EMBL/GenBank/DDBJ databases">
        <authorList>
            <person name="Mitreva M."/>
            <person name="Pepin K.H."/>
            <person name="Mihindukulasuriya K.A."/>
            <person name="Fulton R."/>
            <person name="Fronick C."/>
            <person name="O'Laughlin M."/>
            <person name="Miner T."/>
            <person name="Herter B."/>
            <person name="Rosa B.A."/>
            <person name="Cordes M."/>
            <person name="Tomlinson C."/>
            <person name="Wollam A."/>
            <person name="Palsikar V.B."/>
            <person name="Mardis E.R."/>
            <person name="Wilson R.K."/>
        </authorList>
    </citation>
    <scope>NUCLEOTIDE SEQUENCE [LARGE SCALE GENOMIC DNA]</scope>
    <source>
        <strain evidence="12">DNF01167</strain>
    </source>
</reference>
<proteinExistence type="inferred from homology"/>
<dbReference type="NCBIfam" id="TIGR04306">
    <property type="entry name" value="salvage_TenA"/>
    <property type="match status" value="1"/>
</dbReference>
<comment type="catalytic activity">
    <reaction evidence="8 9">
        <text>thiamine + H2O = 5-(2-hydroxyethyl)-4-methylthiazole + 4-amino-5-hydroxymethyl-2-methylpyrimidine + H(+)</text>
        <dbReference type="Rhea" id="RHEA:17509"/>
        <dbReference type="ChEBI" id="CHEBI:15377"/>
        <dbReference type="ChEBI" id="CHEBI:15378"/>
        <dbReference type="ChEBI" id="CHEBI:16892"/>
        <dbReference type="ChEBI" id="CHEBI:17957"/>
        <dbReference type="ChEBI" id="CHEBI:18385"/>
        <dbReference type="EC" id="3.5.99.2"/>
    </reaction>
</comment>
<organism evidence="11 12">
    <name type="scientific">Gemella haemolysans</name>
    <dbReference type="NCBI Taxonomy" id="1379"/>
    <lineage>
        <taxon>Bacteria</taxon>
        <taxon>Bacillati</taxon>
        <taxon>Bacillota</taxon>
        <taxon>Bacilli</taxon>
        <taxon>Bacillales</taxon>
        <taxon>Gemellaceae</taxon>
        <taxon>Gemella</taxon>
    </lineage>
</organism>
<dbReference type="PANTHER" id="PTHR43198">
    <property type="entry name" value="BIFUNCTIONAL TH2 PROTEIN"/>
    <property type="match status" value="1"/>
</dbReference>
<dbReference type="GO" id="GO:0050334">
    <property type="term" value="F:thiaminase activity"/>
    <property type="evidence" value="ECO:0007669"/>
    <property type="project" value="UniProtKB-EC"/>
</dbReference>
<dbReference type="GO" id="GO:0005829">
    <property type="term" value="C:cytosol"/>
    <property type="evidence" value="ECO:0007669"/>
    <property type="project" value="TreeGrafter"/>
</dbReference>
<sequence length="226" mass="26582">MKLITEIMEEKALPIVDKIYNDGFIQGLINADLSEKAVEHYLKADALYLENFSDIYAILLAKSNDKVEKNFFLNQINFVLNEEIAAHKNLADYVGRDYQEIIKGGEWYPSADHYIKHMYYNAFAFGMAEALSAMAPCPWIYKMVARKILANHNLAEDHPLKFWVEFYADGLVDEVLTEYYKIINREAEFMSEEGKQRLIKNFLESCEHERRFFNMAYTQERWDLEV</sequence>
<comment type="caution">
    <text evidence="11">The sequence shown here is derived from an EMBL/GenBank/DDBJ whole genome shotgun (WGS) entry which is preliminary data.</text>
</comment>
<protein>
    <recommendedName>
        <fullName evidence="6 9">Aminopyrimidine aminohydrolase</fullName>
        <ecNumber evidence="5 9">3.5.99.2</ecNumber>
    </recommendedName>
</protein>
<keyword evidence="7 9" id="KW-0784">Thiamine biosynthesis</keyword>
<dbReference type="Proteomes" id="UP000070355">
    <property type="component" value="Unassembled WGS sequence"/>
</dbReference>
<dbReference type="InterPro" id="IPR027574">
    <property type="entry name" value="Thiaminase_II"/>
</dbReference>
<dbReference type="STRING" id="1379.HMPREF3186_00568"/>
<dbReference type="InterPro" id="IPR016084">
    <property type="entry name" value="Haem_Oase-like_multi-hlx"/>
</dbReference>
<evidence type="ECO:0000256" key="4">
    <source>
        <dbReference type="ARBA" id="ARBA00011881"/>
    </source>
</evidence>
<dbReference type="PANTHER" id="PTHR43198:SF2">
    <property type="entry name" value="SI:CH1073-67J19.1-RELATED"/>
    <property type="match status" value="1"/>
</dbReference>
<dbReference type="CDD" id="cd19360">
    <property type="entry name" value="TenA_C_SaTenA-like"/>
    <property type="match status" value="1"/>
</dbReference>
<evidence type="ECO:0000256" key="9">
    <source>
        <dbReference type="RuleBase" id="RU363093"/>
    </source>
</evidence>
<accession>A0A134A171</accession>
<dbReference type="EC" id="3.5.99.2" evidence="5 9"/>
<dbReference type="InterPro" id="IPR050967">
    <property type="entry name" value="Thiamine_Salvage_TenA"/>
</dbReference>
<dbReference type="EMBL" id="LSDC01000034">
    <property type="protein sequence ID" value="KXB61448.1"/>
    <property type="molecule type" value="Genomic_DNA"/>
</dbReference>
<dbReference type="GO" id="GO:0009229">
    <property type="term" value="P:thiamine diphosphate biosynthetic process"/>
    <property type="evidence" value="ECO:0007669"/>
    <property type="project" value="UniProtKB-UniPathway"/>
</dbReference>
<evidence type="ECO:0000256" key="8">
    <source>
        <dbReference type="ARBA" id="ARBA00048337"/>
    </source>
</evidence>
<dbReference type="RefSeq" id="WP_060913836.1">
    <property type="nucleotide sequence ID" value="NZ_KQ959937.1"/>
</dbReference>
<dbReference type="UniPathway" id="UPA00060"/>
<evidence type="ECO:0000256" key="5">
    <source>
        <dbReference type="ARBA" id="ARBA00012684"/>
    </source>
</evidence>
<evidence type="ECO:0000256" key="7">
    <source>
        <dbReference type="ARBA" id="ARBA00022977"/>
    </source>
</evidence>
<comment type="pathway">
    <text evidence="2 9">Cofactor biosynthesis; thiamine diphosphate biosynthesis.</text>
</comment>
<feature type="domain" description="Thiaminase-2/PQQC" evidence="10">
    <location>
        <begin position="11"/>
        <end position="218"/>
    </location>
</feature>
<dbReference type="InterPro" id="IPR004305">
    <property type="entry name" value="Thiaminase-2/PQQC"/>
</dbReference>
<keyword evidence="9" id="KW-0378">Hydrolase</keyword>
<dbReference type="AlphaFoldDB" id="A0A134A171"/>
<dbReference type="OrthoDB" id="34166at2"/>
<evidence type="ECO:0000313" key="11">
    <source>
        <dbReference type="EMBL" id="KXB61448.1"/>
    </source>
</evidence>
<evidence type="ECO:0000256" key="2">
    <source>
        <dbReference type="ARBA" id="ARBA00004948"/>
    </source>
</evidence>
<evidence type="ECO:0000259" key="10">
    <source>
        <dbReference type="Pfam" id="PF03070"/>
    </source>
</evidence>
<evidence type="ECO:0000256" key="6">
    <source>
        <dbReference type="ARBA" id="ARBA00013647"/>
    </source>
</evidence>
<dbReference type="PATRIC" id="fig|1379.3.peg.565"/>
<evidence type="ECO:0000256" key="3">
    <source>
        <dbReference type="ARBA" id="ARBA00010264"/>
    </source>
</evidence>
<comment type="subunit">
    <text evidence="4">Homotetramer.</text>
</comment>
<name>A0A134A171_9BACL</name>
<dbReference type="GO" id="GO:0009228">
    <property type="term" value="P:thiamine biosynthetic process"/>
    <property type="evidence" value="ECO:0007669"/>
    <property type="project" value="UniProtKB-KW"/>
</dbReference>